<dbReference type="AlphaFoldDB" id="A0A1Y2J4S6"/>
<feature type="compositionally biased region" description="Low complexity" evidence="1">
    <location>
        <begin position="157"/>
        <end position="166"/>
    </location>
</feature>
<proteinExistence type="predicted"/>
<evidence type="ECO:0000313" key="3">
    <source>
        <dbReference type="Proteomes" id="UP000193067"/>
    </source>
</evidence>
<accession>A0A1Y2J4S6</accession>
<feature type="compositionally biased region" description="Basic and acidic residues" evidence="1">
    <location>
        <begin position="95"/>
        <end position="107"/>
    </location>
</feature>
<dbReference type="EMBL" id="KZ084086">
    <property type="protein sequence ID" value="OSD08376.1"/>
    <property type="molecule type" value="Genomic_DNA"/>
</dbReference>
<sequence length="166" mass="17363">MQHGGGSMSIGRWQGAVNTGCMSIASKLPQGDQPAERGGGNVAGWASVGAALQCDDMNAGNVSAIGLSADGRVHRTGQGVPGRDTSSAGLSIAVRTERRGRYVREPCTRSPLQESPVLGTPRSSSEQGSGDWKTVHQCRRTRSRAPHMAQSRRVVARRAGAAEQDG</sequence>
<gene>
    <name evidence="2" type="ORF">PYCCODRAFT_15732</name>
</gene>
<protein>
    <submittedName>
        <fullName evidence="2">Uncharacterized protein</fullName>
    </submittedName>
</protein>
<feature type="region of interest" description="Disordered" evidence="1">
    <location>
        <begin position="75"/>
        <end position="166"/>
    </location>
</feature>
<reference evidence="2 3" key="1">
    <citation type="journal article" date="2015" name="Biotechnol. Biofuels">
        <title>Enhanced degradation of softwood versus hardwood by the white-rot fungus Pycnoporus coccineus.</title>
        <authorList>
            <person name="Couturier M."/>
            <person name="Navarro D."/>
            <person name="Chevret D."/>
            <person name="Henrissat B."/>
            <person name="Piumi F."/>
            <person name="Ruiz-Duenas F.J."/>
            <person name="Martinez A.T."/>
            <person name="Grigoriev I.V."/>
            <person name="Riley R."/>
            <person name="Lipzen A."/>
            <person name="Berrin J.G."/>
            <person name="Master E.R."/>
            <person name="Rosso M.N."/>
        </authorList>
    </citation>
    <scope>NUCLEOTIDE SEQUENCE [LARGE SCALE GENOMIC DNA]</scope>
    <source>
        <strain evidence="2 3">BRFM310</strain>
    </source>
</reference>
<keyword evidence="3" id="KW-1185">Reference proteome</keyword>
<dbReference type="Proteomes" id="UP000193067">
    <property type="component" value="Unassembled WGS sequence"/>
</dbReference>
<evidence type="ECO:0000313" key="2">
    <source>
        <dbReference type="EMBL" id="OSD08376.1"/>
    </source>
</evidence>
<name>A0A1Y2J4S6_TRAC3</name>
<feature type="compositionally biased region" description="Basic residues" evidence="1">
    <location>
        <begin position="136"/>
        <end position="145"/>
    </location>
</feature>
<evidence type="ECO:0000256" key="1">
    <source>
        <dbReference type="SAM" id="MobiDB-lite"/>
    </source>
</evidence>
<organism evidence="2 3">
    <name type="scientific">Trametes coccinea (strain BRFM310)</name>
    <name type="common">Pycnoporus coccineus</name>
    <dbReference type="NCBI Taxonomy" id="1353009"/>
    <lineage>
        <taxon>Eukaryota</taxon>
        <taxon>Fungi</taxon>
        <taxon>Dikarya</taxon>
        <taxon>Basidiomycota</taxon>
        <taxon>Agaricomycotina</taxon>
        <taxon>Agaricomycetes</taxon>
        <taxon>Polyporales</taxon>
        <taxon>Polyporaceae</taxon>
        <taxon>Trametes</taxon>
    </lineage>
</organism>